<proteinExistence type="predicted"/>
<dbReference type="Gene3D" id="3.40.50.150">
    <property type="entry name" value="Vaccinia Virus protein VP39"/>
    <property type="match status" value="1"/>
</dbReference>
<evidence type="ECO:0000313" key="6">
    <source>
        <dbReference type="EMBL" id="WVZ72568.1"/>
    </source>
</evidence>
<dbReference type="GO" id="GO:0032259">
    <property type="term" value="P:methylation"/>
    <property type="evidence" value="ECO:0007669"/>
    <property type="project" value="UniProtKB-KW"/>
</dbReference>
<dbReference type="InterPro" id="IPR016461">
    <property type="entry name" value="COMT-like"/>
</dbReference>
<dbReference type="PIRSF" id="PIRSF005739">
    <property type="entry name" value="O-mtase"/>
    <property type="match status" value="1"/>
</dbReference>
<dbReference type="PANTHER" id="PTHR11746">
    <property type="entry name" value="O-METHYLTRANSFERASE"/>
    <property type="match status" value="1"/>
</dbReference>
<dbReference type="AlphaFoldDB" id="A0AAQ3WSA3"/>
<dbReference type="EMBL" id="CP144748">
    <property type="protein sequence ID" value="WVZ72568.1"/>
    <property type="molecule type" value="Genomic_DNA"/>
</dbReference>
<dbReference type="Proteomes" id="UP001341281">
    <property type="component" value="Chromosome 04"/>
</dbReference>
<dbReference type="Gene3D" id="1.10.10.10">
    <property type="entry name" value="Winged helix-like DNA-binding domain superfamily/Winged helix DNA-binding domain"/>
    <property type="match status" value="1"/>
</dbReference>
<dbReference type="SUPFAM" id="SSF46785">
    <property type="entry name" value="Winged helix' DNA-binding domain"/>
    <property type="match status" value="1"/>
</dbReference>
<evidence type="ECO:0000256" key="4">
    <source>
        <dbReference type="PIRSR" id="PIRSR005739-1"/>
    </source>
</evidence>
<dbReference type="PROSITE" id="PS51683">
    <property type="entry name" value="SAM_OMT_II"/>
    <property type="match status" value="1"/>
</dbReference>
<dbReference type="InterPro" id="IPR001077">
    <property type="entry name" value="COMT_C"/>
</dbReference>
<feature type="domain" description="O-methyltransferase C-terminal" evidence="5">
    <location>
        <begin position="79"/>
        <end position="288"/>
    </location>
</feature>
<organism evidence="6 7">
    <name type="scientific">Paspalum notatum var. saurae</name>
    <dbReference type="NCBI Taxonomy" id="547442"/>
    <lineage>
        <taxon>Eukaryota</taxon>
        <taxon>Viridiplantae</taxon>
        <taxon>Streptophyta</taxon>
        <taxon>Embryophyta</taxon>
        <taxon>Tracheophyta</taxon>
        <taxon>Spermatophyta</taxon>
        <taxon>Magnoliopsida</taxon>
        <taxon>Liliopsida</taxon>
        <taxon>Poales</taxon>
        <taxon>Poaceae</taxon>
        <taxon>PACMAD clade</taxon>
        <taxon>Panicoideae</taxon>
        <taxon>Andropogonodae</taxon>
        <taxon>Paspaleae</taxon>
        <taxon>Paspalinae</taxon>
        <taxon>Paspalum</taxon>
    </lineage>
</organism>
<evidence type="ECO:0000256" key="1">
    <source>
        <dbReference type="ARBA" id="ARBA00022603"/>
    </source>
</evidence>
<evidence type="ECO:0000259" key="5">
    <source>
        <dbReference type="Pfam" id="PF00891"/>
    </source>
</evidence>
<keyword evidence="2" id="KW-0808">Transferase</keyword>
<keyword evidence="1" id="KW-0489">Methyltransferase</keyword>
<dbReference type="FunFam" id="3.40.50.150:FF:000057">
    <property type="entry name" value="O-methyltransferase ZRP4"/>
    <property type="match status" value="1"/>
</dbReference>
<dbReference type="GO" id="GO:0008171">
    <property type="term" value="F:O-methyltransferase activity"/>
    <property type="evidence" value="ECO:0007669"/>
    <property type="project" value="InterPro"/>
</dbReference>
<dbReference type="SUPFAM" id="SSF53335">
    <property type="entry name" value="S-adenosyl-L-methionine-dependent methyltransferases"/>
    <property type="match status" value="1"/>
</dbReference>
<feature type="active site" description="Proton acceptor" evidence="4">
    <location>
        <position position="212"/>
    </location>
</feature>
<reference evidence="6 7" key="1">
    <citation type="submission" date="2024-02" db="EMBL/GenBank/DDBJ databases">
        <title>High-quality chromosome-scale genome assembly of Pensacola bahiagrass (Paspalum notatum Flugge var. saurae).</title>
        <authorList>
            <person name="Vega J.M."/>
            <person name="Podio M."/>
            <person name="Orjuela J."/>
            <person name="Siena L.A."/>
            <person name="Pessino S.C."/>
            <person name="Combes M.C."/>
            <person name="Mariac C."/>
            <person name="Albertini E."/>
            <person name="Pupilli F."/>
            <person name="Ortiz J.P.A."/>
            <person name="Leblanc O."/>
        </authorList>
    </citation>
    <scope>NUCLEOTIDE SEQUENCE [LARGE SCALE GENOMIC DNA]</scope>
    <source>
        <strain evidence="6">R1</strain>
        <tissue evidence="6">Leaf</tissue>
    </source>
</reference>
<evidence type="ECO:0000256" key="3">
    <source>
        <dbReference type="ARBA" id="ARBA00022691"/>
    </source>
</evidence>
<keyword evidence="3" id="KW-0949">S-adenosyl-L-methionine</keyword>
<name>A0AAQ3WSA3_PASNO</name>
<gene>
    <name evidence="6" type="ORF">U9M48_021003</name>
</gene>
<dbReference type="GO" id="GO:0046983">
    <property type="term" value="F:protein dimerization activity"/>
    <property type="evidence" value="ECO:0007669"/>
    <property type="project" value="InterPro"/>
</dbReference>
<dbReference type="GO" id="GO:0008757">
    <property type="term" value="F:S-adenosylmethionine-dependent methyltransferase activity"/>
    <property type="evidence" value="ECO:0007669"/>
    <property type="project" value="UniProtKB-ARBA"/>
</dbReference>
<dbReference type="InterPro" id="IPR036388">
    <property type="entry name" value="WH-like_DNA-bd_sf"/>
</dbReference>
<accession>A0AAQ3WSA3</accession>
<evidence type="ECO:0000256" key="2">
    <source>
        <dbReference type="ARBA" id="ARBA00022679"/>
    </source>
</evidence>
<keyword evidence="7" id="KW-1185">Reference proteome</keyword>
<dbReference type="InterPro" id="IPR036390">
    <property type="entry name" value="WH_DNA-bd_sf"/>
</dbReference>
<evidence type="ECO:0000313" key="7">
    <source>
        <dbReference type="Proteomes" id="UP001341281"/>
    </source>
</evidence>
<protein>
    <recommendedName>
        <fullName evidence="5">O-methyltransferase C-terminal domain-containing protein</fullName>
    </recommendedName>
</protein>
<sequence length="307" mass="33990">MALVSGQPLLDAQPQLWQNTFAFVKSMALRCAVDLRIADTIQHHGGGATLPQIATNAMVPPAKMPCLNRLMRVLTATGFFELAEWLQSELPDPSMFKMRNDLTFWELADRDPAFNTLVNDAMVSDSDFIMDIAVKDCGEVFQGISSLVDVAGGFGAAAQAISKAFTHVRCSVLDLGPVVAEAPKDTGVQYVAGDMFESIPAAQVIFLKWVLHDWGDEECVRILKNCRKAIPPRDAGGKVIIIDMVVGAGRSDLSQREMQAIFDLYIMFINGMERDENQWKKIFLKARFSDYKITPVLGVRSIIELYP</sequence>
<dbReference type="Pfam" id="PF00891">
    <property type="entry name" value="Methyltransf_2"/>
    <property type="match status" value="1"/>
</dbReference>
<dbReference type="InterPro" id="IPR029063">
    <property type="entry name" value="SAM-dependent_MTases_sf"/>
</dbReference>